<sequence>MMVPRCKVRTMWKVGKDIREKLQIFCGVSKGTCSLALPCLPRVPSGPLHPQAACARSCHHPHRCHHLHVLCRRRRLRRLLCGLAGGMLLEARGVDGAMSCKIRGDRLVLSWAFTTTLHYSIQTNYRFVFHPFKSIDSGGPSTNAPNSTIACFDSTTPPPARLTPTHLPFPHTGDLRFLE</sequence>
<evidence type="ECO:0000313" key="2">
    <source>
        <dbReference type="Proteomes" id="UP000499080"/>
    </source>
</evidence>
<keyword evidence="2" id="KW-1185">Reference proteome</keyword>
<dbReference type="EMBL" id="BGPR01000754">
    <property type="protein sequence ID" value="GBM34244.1"/>
    <property type="molecule type" value="Genomic_DNA"/>
</dbReference>
<name>A0A4Y2F2E4_ARAVE</name>
<reference evidence="1 2" key="1">
    <citation type="journal article" date="2019" name="Sci. Rep.">
        <title>Orb-weaving spider Araneus ventricosus genome elucidates the spidroin gene catalogue.</title>
        <authorList>
            <person name="Kono N."/>
            <person name="Nakamura H."/>
            <person name="Ohtoshi R."/>
            <person name="Moran D.A.P."/>
            <person name="Shinohara A."/>
            <person name="Yoshida Y."/>
            <person name="Fujiwara M."/>
            <person name="Mori M."/>
            <person name="Tomita M."/>
            <person name="Arakawa K."/>
        </authorList>
    </citation>
    <scope>NUCLEOTIDE SEQUENCE [LARGE SCALE GENOMIC DNA]</scope>
</reference>
<proteinExistence type="predicted"/>
<comment type="caution">
    <text evidence="1">The sequence shown here is derived from an EMBL/GenBank/DDBJ whole genome shotgun (WGS) entry which is preliminary data.</text>
</comment>
<dbReference type="Proteomes" id="UP000499080">
    <property type="component" value="Unassembled WGS sequence"/>
</dbReference>
<gene>
    <name evidence="1" type="ORF">AVEN_60584_1</name>
</gene>
<protein>
    <submittedName>
        <fullName evidence="1">Uncharacterized protein</fullName>
    </submittedName>
</protein>
<accession>A0A4Y2F2E4</accession>
<dbReference type="AlphaFoldDB" id="A0A4Y2F2E4"/>
<organism evidence="1 2">
    <name type="scientific">Araneus ventricosus</name>
    <name type="common">Orbweaver spider</name>
    <name type="synonym">Epeira ventricosa</name>
    <dbReference type="NCBI Taxonomy" id="182803"/>
    <lineage>
        <taxon>Eukaryota</taxon>
        <taxon>Metazoa</taxon>
        <taxon>Ecdysozoa</taxon>
        <taxon>Arthropoda</taxon>
        <taxon>Chelicerata</taxon>
        <taxon>Arachnida</taxon>
        <taxon>Araneae</taxon>
        <taxon>Araneomorphae</taxon>
        <taxon>Entelegynae</taxon>
        <taxon>Araneoidea</taxon>
        <taxon>Araneidae</taxon>
        <taxon>Araneus</taxon>
    </lineage>
</organism>
<evidence type="ECO:0000313" key="1">
    <source>
        <dbReference type="EMBL" id="GBM34244.1"/>
    </source>
</evidence>